<protein>
    <submittedName>
        <fullName evidence="1">Uncharacterized protein</fullName>
    </submittedName>
</protein>
<name>A0AAV4PLB7_CAEEX</name>
<evidence type="ECO:0000313" key="2">
    <source>
        <dbReference type="Proteomes" id="UP001054945"/>
    </source>
</evidence>
<accession>A0AAV4PLB7</accession>
<comment type="caution">
    <text evidence="1">The sequence shown here is derived from an EMBL/GenBank/DDBJ whole genome shotgun (WGS) entry which is preliminary data.</text>
</comment>
<sequence>MVQYLSATTTTTTAHFYLYSEDIRPALPRKARHALSCAKLMNRVSITVTSFHLSNSSVMSFLSRYLTTVAKKSTSRLLFCQTYKQGVHHCHIFSFEVNIGRAMTAEAKRTPGNDEADERELHLSSFVAERHSCSCIQLLLI</sequence>
<dbReference type="Proteomes" id="UP001054945">
    <property type="component" value="Unassembled WGS sequence"/>
</dbReference>
<gene>
    <name evidence="1" type="ORF">CEXT_225621</name>
</gene>
<dbReference type="EMBL" id="BPLR01004818">
    <property type="protein sequence ID" value="GIX97798.1"/>
    <property type="molecule type" value="Genomic_DNA"/>
</dbReference>
<dbReference type="AlphaFoldDB" id="A0AAV4PLB7"/>
<evidence type="ECO:0000313" key="1">
    <source>
        <dbReference type="EMBL" id="GIX97798.1"/>
    </source>
</evidence>
<organism evidence="1 2">
    <name type="scientific">Caerostris extrusa</name>
    <name type="common">Bark spider</name>
    <name type="synonym">Caerostris bankana</name>
    <dbReference type="NCBI Taxonomy" id="172846"/>
    <lineage>
        <taxon>Eukaryota</taxon>
        <taxon>Metazoa</taxon>
        <taxon>Ecdysozoa</taxon>
        <taxon>Arthropoda</taxon>
        <taxon>Chelicerata</taxon>
        <taxon>Arachnida</taxon>
        <taxon>Araneae</taxon>
        <taxon>Araneomorphae</taxon>
        <taxon>Entelegynae</taxon>
        <taxon>Araneoidea</taxon>
        <taxon>Araneidae</taxon>
        <taxon>Caerostris</taxon>
    </lineage>
</organism>
<proteinExistence type="predicted"/>
<reference evidence="1 2" key="1">
    <citation type="submission" date="2021-06" db="EMBL/GenBank/DDBJ databases">
        <title>Caerostris extrusa draft genome.</title>
        <authorList>
            <person name="Kono N."/>
            <person name="Arakawa K."/>
        </authorList>
    </citation>
    <scope>NUCLEOTIDE SEQUENCE [LARGE SCALE GENOMIC DNA]</scope>
</reference>
<keyword evidence="2" id="KW-1185">Reference proteome</keyword>